<evidence type="ECO:0000256" key="2">
    <source>
        <dbReference type="ARBA" id="ARBA00023134"/>
    </source>
</evidence>
<evidence type="ECO:0008006" key="9">
    <source>
        <dbReference type="Google" id="ProtNLM"/>
    </source>
</evidence>
<feature type="domain" description="GB1/RHD3-type G" evidence="5">
    <location>
        <begin position="1364"/>
        <end position="1467"/>
    </location>
</feature>
<comment type="similarity">
    <text evidence="3">Belongs to the TRAFAC class dynamin-like GTPase superfamily. GB1/RHD3 GTPase family.</text>
</comment>
<dbReference type="Pfam" id="PF25683">
    <property type="entry name" value="URGCP_GTPase"/>
    <property type="match status" value="1"/>
</dbReference>
<gene>
    <name evidence="7" type="ORF">POCTA_138.1.T0530248</name>
</gene>
<dbReference type="EMBL" id="CAJJDP010000053">
    <property type="protein sequence ID" value="CAD8169468.1"/>
    <property type="molecule type" value="Genomic_DNA"/>
</dbReference>
<evidence type="ECO:0000259" key="6">
    <source>
        <dbReference type="PROSITE" id="PS51717"/>
    </source>
</evidence>
<dbReference type="OMA" id="FWIVQMD"/>
<keyword evidence="4" id="KW-0175">Coiled coil</keyword>
<evidence type="ECO:0000313" key="8">
    <source>
        <dbReference type="Proteomes" id="UP000683925"/>
    </source>
</evidence>
<dbReference type="OrthoDB" id="310690at2759"/>
<organism evidence="7 8">
    <name type="scientific">Paramecium octaurelia</name>
    <dbReference type="NCBI Taxonomy" id="43137"/>
    <lineage>
        <taxon>Eukaryota</taxon>
        <taxon>Sar</taxon>
        <taxon>Alveolata</taxon>
        <taxon>Ciliophora</taxon>
        <taxon>Intramacronucleata</taxon>
        <taxon>Oligohymenophorea</taxon>
        <taxon>Peniculida</taxon>
        <taxon>Parameciidae</taxon>
        <taxon>Paramecium</taxon>
    </lineage>
</organism>
<feature type="coiled-coil region" evidence="4">
    <location>
        <begin position="1232"/>
        <end position="1259"/>
    </location>
</feature>
<dbReference type="GO" id="GO:0005525">
    <property type="term" value="F:GTP binding"/>
    <property type="evidence" value="ECO:0007669"/>
    <property type="project" value="UniProtKB-KW"/>
</dbReference>
<comment type="caution">
    <text evidence="7">The sequence shown here is derived from an EMBL/GenBank/DDBJ whole genome shotgun (WGS) entry which is preliminary data.</text>
</comment>
<evidence type="ECO:0000313" key="7">
    <source>
        <dbReference type="EMBL" id="CAD8169468.1"/>
    </source>
</evidence>
<dbReference type="InterPro" id="IPR030386">
    <property type="entry name" value="G_GB1_RHD3_dom"/>
</dbReference>
<name>A0A8S1UWK3_PAROT</name>
<dbReference type="PROSITE" id="PS51717">
    <property type="entry name" value="G_VLIG"/>
    <property type="match status" value="1"/>
</dbReference>
<proteinExistence type="inferred from homology"/>
<dbReference type="PROSITE" id="PS51715">
    <property type="entry name" value="G_GB1_RHD3"/>
    <property type="match status" value="1"/>
</dbReference>
<keyword evidence="2" id="KW-0342">GTP-binding</keyword>
<feature type="domain" description="VLIG-type G" evidence="6">
    <location>
        <begin position="1364"/>
        <end position="1614"/>
    </location>
</feature>
<evidence type="ECO:0000256" key="3">
    <source>
        <dbReference type="PROSITE-ProRule" id="PRU01052"/>
    </source>
</evidence>
<evidence type="ECO:0000256" key="1">
    <source>
        <dbReference type="ARBA" id="ARBA00022741"/>
    </source>
</evidence>
<protein>
    <recommendedName>
        <fullName evidence="9">VLIG-type G domain-containing protein</fullName>
    </recommendedName>
</protein>
<reference evidence="7" key="1">
    <citation type="submission" date="2021-01" db="EMBL/GenBank/DDBJ databases">
        <authorList>
            <consortium name="Genoscope - CEA"/>
            <person name="William W."/>
        </authorList>
    </citation>
    <scope>NUCLEOTIDE SEQUENCE</scope>
</reference>
<sequence length="1858" mass="222608">MQKEDDFELNIQDKAIEEKIIALFQEIKEGIVLESNDILDDLNPLMSNLCDQDKNKVVQALNKHFRDYEFLKSGNYWLQEEIDPNKEEIDYISFYESDRENNNYESILDYLKVPEYRRQNQIPIEFFANLQLLIKLKIKSLLVFDLLDYNLDKKDLTQIEILKILLELFYCNQMFTDDEQKTFEQVIGSLLQKQIYEVQYYMENLEKDDPQNFRTFVQNFLQKLQLKCISETDSDLQTFLQANQRYRMLLMSFNKEIINLRSHLQQQISSLIQIPVEQCQFVQIISYISDIENNDQLNDMYLQTVFYYWKKYCIKYNLQNDLKIQEDSLSKLPNNERKLIFIERYLQKQKSKIQDTIYLFVIHRICYYMEKIDNILCSDQYEKVIKTMTKNMEVYQSKKQYPMYKILKDNSKFMEYWKIIQSLRFYKQEKVEQNNQTANLITNLLWIYNQNVSLFNILNKITQIKKQTFKEYAILIYEEIIQIKINCDTNLDTHILQKNFLRIIYAISPKEENNYLLLRNLHDHYGSLLRAPLILEANFFINSRLDQKSISFFAKIGRKFIVIHNVFPTQTLQNLAYDLVNYLMSNNKSMIQECLQSLKCIFAIKSLVLPEDLQPIQKLIENFSINALEHLIVINKSQNISLSSVKLSIYAIFCYFQKVGQSLFAKVEQYLQKIFKDKCYYFPFVFQCLRNKISIEKINKIVELQYSFCFYNEDSLLKLCQEVFQQDEQLYQEWLKIQKPSQVMLSIEYLKIKKSQQFYPKKMDIPLEDFNISLSEYSEQEQKQVFSNWIQDMTDSQKFKQIIPLFFNIIKRGESPQDVLILANQTLQKDRKIADGIGCLNLKSLFQIFFNNANDELKFILMKFFSKEFPIPFLYQNPILDNLNSKTELLLLNSNLFYFFDQGYTIINLSLSQNQKKIGKTDLINKIFYQREKFETSDSCLMNSNTIDIMFDFEFNNSRNFIVADAHGQIIFEILLKILPFFQFWIVQMDSQQEIQENINQLRKILQQMDQQTKDQVEICFIVRNTVENELMIEQPFSQEIESKEVQIIYIQNLAANQIDKQFKISQIQDVSKFLFNLIFEHQKKLQQSKQMLQNKNNQFLLILQKFNQQYSNNIQQITSHNNLIKKIEEALNQLVNEQDGFYSQNAFPIRRILWNIKKLRQQNYELCTKPQENKNDILRNRQQISELEEQIDKQSVSNLLKLFSEIFSLKHYYIIYLWIVDKIRQFNQKNLIDLQQRDYELNEQFKKLKQEKQKIKQKYLNDLEKQCEDPRNKEIKLEMSQVKQQMDNNATSISHKNVGIELFWRELISLRKFINYALEFDPVETLSQLIRKGESLEFLDGDTLSINIEFLFELEKKITQNNQIKILVISILGPQSSGKSTILNKIFGCHFWASVGRCTKGIHLQILQVQNKQLFQNRFDQILILDTEGLQNPNQSDPEFDKKIALFVLSISDIIIINVKGEINQQFKNLVEMCIFTLGHLKNGLQMFKQLSWFFNQNDNYKNVEPFRQQIKDLAQNLNLEWDQNNQDQQEEQIDYADILDIKDNISGLGFASDQKDWGKNGWNQSVNNNTFSREAYKQGINMIKRFIQKLEEQTNSFDHFLKNVQRNWESIEKLPDLLEFSELIQHQQNLMMKKYFDDLWKMQNITQVADNLTQRTLKKIQNLKQIVFDTYKQILLEKENEIESTYTQIKNQIEERMNIFRNENKISKKIMQKYLKKLESMIQTVEIECKLKLQNIIENYEGEYQQKKGYVQIDNFIQVVLSDEFLKKKFQGNKEAIEQEFKKKWDQFIAETERSSENQYLKMVESQYKAIKFISNKYNLNTKNEQDYINYFREEIIKQNPNDQKIKNMKKYFNFL</sequence>
<evidence type="ECO:0000256" key="4">
    <source>
        <dbReference type="SAM" id="Coils"/>
    </source>
</evidence>
<dbReference type="PANTHER" id="PTHR22796:SF1">
    <property type="entry name" value="VWFA DOMAIN-CONTAINING PROTEIN"/>
    <property type="match status" value="1"/>
</dbReference>
<dbReference type="PANTHER" id="PTHR22796">
    <property type="entry name" value="URG4-RELATED"/>
    <property type="match status" value="1"/>
</dbReference>
<evidence type="ECO:0000259" key="5">
    <source>
        <dbReference type="PROSITE" id="PS51715"/>
    </source>
</evidence>
<dbReference type="Proteomes" id="UP000683925">
    <property type="component" value="Unassembled WGS sequence"/>
</dbReference>
<accession>A0A8S1UWK3</accession>
<keyword evidence="1" id="KW-0547">Nucleotide-binding</keyword>
<dbReference type="InterPro" id="IPR030383">
    <property type="entry name" value="G_VLIG_dom"/>
</dbReference>
<keyword evidence="8" id="KW-1185">Reference proteome</keyword>
<feature type="coiled-coil region" evidence="4">
    <location>
        <begin position="1079"/>
        <end position="1138"/>
    </location>
</feature>